<name>A8I7P4_AZOC5</name>
<proteinExistence type="predicted"/>
<dbReference type="STRING" id="438753.AZC_2145"/>
<reference evidence="1 2" key="3">
    <citation type="journal article" date="2008" name="BMC Genomics">
        <title>The genome of the versatile nitrogen fixer Azorhizobium caulinodans ORS571.</title>
        <authorList>
            <person name="Lee KB."/>
            <person name="Backer P.D."/>
            <person name="Aono T."/>
            <person name="Liu CT."/>
            <person name="Suzuki S."/>
            <person name="Suzuki T."/>
            <person name="Kaneko T."/>
            <person name="Yamada M."/>
            <person name="Tabata S."/>
            <person name="Kupfer D.M."/>
            <person name="Najar F.Z."/>
            <person name="Wiley G.B."/>
            <person name="Roe B."/>
            <person name="Binnewies T.T."/>
            <person name="Ussery D.W."/>
            <person name="D'Haeze W."/>
            <person name="Herder J.D."/>
            <person name="Gevers D."/>
            <person name="Vereecke D."/>
            <person name="Holsters M."/>
            <person name="Oyaizu H."/>
        </authorList>
    </citation>
    <scope>NUCLEOTIDE SEQUENCE [LARGE SCALE GENOMIC DNA]</scope>
    <source>
        <strain evidence="2">ATCC 43989 / DSM 5975 / JCM 20966 / LMG 6465 / NBRC 14845 / NCIMB 13405 / ORS 571</strain>
    </source>
</reference>
<dbReference type="EMBL" id="AP009384">
    <property type="protein sequence ID" value="BAF88143.1"/>
    <property type="molecule type" value="Genomic_DNA"/>
</dbReference>
<sequence>MPAWLECKGTVMTEQGTITPSQICERLLQKGKAYNIEHNILPSVNAVADRLLARGTELTDAYVELHEKLGSHPSALEVFLDQLLSTAAFWNRERTREARSDRERLQIINAEIAKISASLYSLIEERNDLHNRSSFRSDTYYHPLDLIEKAAAKNYLYHCHIRDSLATLRGRYDLKYWPSIGDCLLVLSRDAATSKVSASDPLTEAATQGKRGSLADFFKTLFVTIEQNKRRNAGFLPDDFRLTDASLASLVTCALDLDPDEVVDSAYVKRLRQRERERVGTPA</sequence>
<accession>A8I7P4</accession>
<dbReference type="eggNOG" id="ENOG502Z8KY">
    <property type="taxonomic scope" value="Bacteria"/>
</dbReference>
<protein>
    <submittedName>
        <fullName evidence="1">Uncharacterized protein</fullName>
    </submittedName>
</protein>
<dbReference type="HOGENOM" id="CLU_089980_0_0_5"/>
<dbReference type="AlphaFoldDB" id="A8I7P4"/>
<evidence type="ECO:0000313" key="1">
    <source>
        <dbReference type="EMBL" id="BAF88143.1"/>
    </source>
</evidence>
<reference evidence="2" key="2">
    <citation type="submission" date="2007-04" db="EMBL/GenBank/DDBJ databases">
        <title>Complete genome sequence of the nitrogen-fixing bacterium Azorhizobium caulinodans ORS571.</title>
        <authorList>
            <person name="Lee K.B."/>
            <person name="Backer P.D."/>
            <person name="Aono T."/>
            <person name="Liu C.T."/>
            <person name="Suzuki S."/>
            <person name="Suzuki T."/>
            <person name="Kaneko T."/>
            <person name="Yamada M."/>
            <person name="Tabata S."/>
            <person name="Kupfer D.M."/>
            <person name="Najar F.Z."/>
            <person name="Wiley G.B."/>
            <person name="Roe B."/>
            <person name="Binnewies T."/>
            <person name="Ussery D."/>
            <person name="Vereecke D."/>
            <person name="Gevers D."/>
            <person name="Holsters M."/>
            <person name="Oyaizu H."/>
        </authorList>
    </citation>
    <scope>NUCLEOTIDE SEQUENCE [LARGE SCALE GENOMIC DNA]</scope>
    <source>
        <strain evidence="2">ATCC 43989 / DSM 5975 / JCM 20966 / LMG 6465 / NBRC 14845 / NCIMB 13405 / ORS 571</strain>
    </source>
</reference>
<evidence type="ECO:0000313" key="2">
    <source>
        <dbReference type="Proteomes" id="UP000000270"/>
    </source>
</evidence>
<reference evidence="1 2" key="4">
    <citation type="journal article" date="2009" name="Appl. Environ. Microbiol.">
        <title>Comparative genome-wide transcriptional profiling of Azorhizobium caulinodans ORS571 grown under free-living and symbiotic conditions.</title>
        <authorList>
            <person name="Tsukada S."/>
            <person name="Aono T."/>
            <person name="Akiba N."/>
            <person name="Lee KB."/>
            <person name="Liu CT."/>
            <person name="Toyazaki H."/>
            <person name="Oyaizu H."/>
        </authorList>
    </citation>
    <scope>NUCLEOTIDE SEQUENCE [LARGE SCALE GENOMIC DNA]</scope>
    <source>
        <strain evidence="2">ATCC 43989 / DSM 5975 / JCM 20966 / LMG 6465 / NBRC 14845 / NCIMB 13405 / ORS 571</strain>
    </source>
</reference>
<reference evidence="1 2" key="1">
    <citation type="journal article" date="2007" name="Appl. Environ. Microbiol.">
        <title>Rhizobial factors required for stem nodule maturation and maintenance in Sesbania rostrata-Azorhizobium caulinodans ORS571 symbiosis.</title>
        <authorList>
            <person name="Suzuki S."/>
            <person name="Aono T."/>
            <person name="Lee KB."/>
            <person name="Suzuki T."/>
            <person name="Liu CT."/>
            <person name="Miwa H."/>
            <person name="Wakao S."/>
            <person name="Iki T."/>
            <person name="Oyaizu H."/>
        </authorList>
    </citation>
    <scope>NUCLEOTIDE SEQUENCE [LARGE SCALE GENOMIC DNA]</scope>
    <source>
        <strain evidence="2">ATCC 43989 / DSM 5975 / JCM 20966 / LMG 6465 / NBRC 14845 / NCIMB 13405 / ORS 571</strain>
    </source>
</reference>
<gene>
    <name evidence="1" type="ordered locus">AZC_2145</name>
</gene>
<reference evidence="1 2" key="6">
    <citation type="journal article" date="2011" name="Appl. Environ. Microbiol.">
        <title>Involvement of the azorhizobial chromosome partition gene (parA) in the onset of bacteroid differentiation during Sesbania rostrata stem nodule development.</title>
        <authorList>
            <person name="Liu CT."/>
            <person name="Lee KB."/>
            <person name="Wang YS."/>
            <person name="Peng MH."/>
            <person name="Lee KT."/>
            <person name="Suzuki S."/>
            <person name="Suzuki T."/>
            <person name="Oyaizu H."/>
        </authorList>
    </citation>
    <scope>NUCLEOTIDE SEQUENCE [LARGE SCALE GENOMIC DNA]</scope>
    <source>
        <strain evidence="2">ATCC 43989 / DSM 5975 / JCM 20966 / LMG 6465 / NBRC 14845 / NCIMB 13405 / ORS 571</strain>
    </source>
</reference>
<reference evidence="1 2" key="5">
    <citation type="journal article" date="2010" name="Appl. Environ. Microbiol.">
        <title>phrR-like gene praR of Azorhizobium caulinodans ORS571 is essential for symbiosis with Sesbania rostrata and is involved in expression of reb genes.</title>
        <authorList>
            <person name="Akiba N."/>
            <person name="Aono T."/>
            <person name="Toyazaki H."/>
            <person name="Sato S."/>
            <person name="Oyaizu H."/>
        </authorList>
    </citation>
    <scope>NUCLEOTIDE SEQUENCE [LARGE SCALE GENOMIC DNA]</scope>
    <source>
        <strain evidence="2">ATCC 43989 / DSM 5975 / JCM 20966 / LMG 6465 / NBRC 14845 / NCIMB 13405 / ORS 571</strain>
    </source>
</reference>
<dbReference type="Proteomes" id="UP000000270">
    <property type="component" value="Chromosome"/>
</dbReference>
<keyword evidence="2" id="KW-1185">Reference proteome</keyword>
<organism evidence="1 2">
    <name type="scientific">Azorhizobium caulinodans (strain ATCC 43989 / DSM 5975 / JCM 20966 / LMG 6465 / NBRC 14845 / NCIMB 13405 / ORS 571)</name>
    <dbReference type="NCBI Taxonomy" id="438753"/>
    <lineage>
        <taxon>Bacteria</taxon>
        <taxon>Pseudomonadati</taxon>
        <taxon>Pseudomonadota</taxon>
        <taxon>Alphaproteobacteria</taxon>
        <taxon>Hyphomicrobiales</taxon>
        <taxon>Xanthobacteraceae</taxon>
        <taxon>Azorhizobium</taxon>
    </lineage>
</organism>
<dbReference type="KEGG" id="azc:AZC_2145"/>